<comment type="similarity">
    <text evidence="2">Belongs to the NXF family.</text>
</comment>
<dbReference type="InterPro" id="IPR035979">
    <property type="entry name" value="RBD_domain_sf"/>
</dbReference>
<dbReference type="PANTHER" id="PTHR10662:SF22">
    <property type="entry name" value="NUCLEAR RNA EXPORT FACTOR 1"/>
    <property type="match status" value="1"/>
</dbReference>
<dbReference type="InterPro" id="IPR012677">
    <property type="entry name" value="Nucleotide-bd_a/b_plait_sf"/>
</dbReference>
<dbReference type="InterPro" id="IPR002075">
    <property type="entry name" value="NTF2_dom"/>
</dbReference>
<dbReference type="GO" id="GO:0005634">
    <property type="term" value="C:nucleus"/>
    <property type="evidence" value="ECO:0007669"/>
    <property type="project" value="UniProtKB-SubCell"/>
</dbReference>
<dbReference type="Pfam" id="PF03943">
    <property type="entry name" value="TAP_C"/>
    <property type="match status" value="1"/>
</dbReference>
<dbReference type="InterPro" id="IPR001611">
    <property type="entry name" value="Leu-rich_rpt"/>
</dbReference>
<dbReference type="InterPro" id="IPR032675">
    <property type="entry name" value="LRR_dom_sf"/>
</dbReference>
<keyword evidence="7" id="KW-0539">Nucleus</keyword>
<evidence type="ECO:0000256" key="4">
    <source>
        <dbReference type="ARBA" id="ARBA00022614"/>
    </source>
</evidence>
<organism evidence="10 11">
    <name type="scientific">Lasius niger</name>
    <name type="common">Black garden ant</name>
    <dbReference type="NCBI Taxonomy" id="67767"/>
    <lineage>
        <taxon>Eukaryota</taxon>
        <taxon>Metazoa</taxon>
        <taxon>Ecdysozoa</taxon>
        <taxon>Arthropoda</taxon>
        <taxon>Hexapoda</taxon>
        <taxon>Insecta</taxon>
        <taxon>Pterygota</taxon>
        <taxon>Neoptera</taxon>
        <taxon>Endopterygota</taxon>
        <taxon>Hymenoptera</taxon>
        <taxon>Apocrita</taxon>
        <taxon>Aculeata</taxon>
        <taxon>Formicoidea</taxon>
        <taxon>Formicidae</taxon>
        <taxon>Formicinae</taxon>
        <taxon>Lasius</taxon>
        <taxon>Lasius</taxon>
    </lineage>
</organism>
<dbReference type="InterPro" id="IPR057125">
    <property type="entry name" value="NXF1/2/3/5-like_LRR"/>
</dbReference>
<dbReference type="SMART" id="SM00804">
    <property type="entry name" value="TAP_C"/>
    <property type="match status" value="1"/>
</dbReference>
<keyword evidence="11" id="KW-1185">Reference proteome</keyword>
<keyword evidence="4" id="KW-0433">Leucine-rich repeat</keyword>
<protein>
    <submittedName>
        <fullName evidence="10">Nuclear rna export factor 1-like protein</fullName>
    </submittedName>
</protein>
<feature type="domain" description="TAP-C" evidence="9">
    <location>
        <begin position="473"/>
        <end position="528"/>
    </location>
</feature>
<dbReference type="Proteomes" id="UP000036403">
    <property type="component" value="Unassembled WGS sequence"/>
</dbReference>
<dbReference type="GO" id="GO:0003723">
    <property type="term" value="F:RNA binding"/>
    <property type="evidence" value="ECO:0007669"/>
    <property type="project" value="TreeGrafter"/>
</dbReference>
<dbReference type="Gene3D" id="3.10.450.50">
    <property type="match status" value="1"/>
</dbReference>
<evidence type="ECO:0000259" key="8">
    <source>
        <dbReference type="PROSITE" id="PS50177"/>
    </source>
</evidence>
<dbReference type="InterPro" id="IPR009060">
    <property type="entry name" value="UBA-like_sf"/>
</dbReference>
<dbReference type="PROSITE" id="PS50177">
    <property type="entry name" value="NTF2_DOMAIN"/>
    <property type="match status" value="1"/>
</dbReference>
<dbReference type="Gene3D" id="3.80.10.10">
    <property type="entry name" value="Ribonuclease Inhibitor"/>
    <property type="match status" value="1"/>
</dbReference>
<dbReference type="Gene3D" id="1.10.8.10">
    <property type="entry name" value="DNA helicase RuvA subunit, C-terminal domain"/>
    <property type="match status" value="1"/>
</dbReference>
<reference evidence="10 11" key="1">
    <citation type="submission" date="2015-04" db="EMBL/GenBank/DDBJ databases">
        <title>Lasius niger genome sequencing.</title>
        <authorList>
            <person name="Konorov E.A."/>
            <person name="Nikitin M.A."/>
            <person name="Kirill M.V."/>
            <person name="Chang P."/>
        </authorList>
    </citation>
    <scope>NUCLEOTIDE SEQUENCE [LARGE SCALE GENOMIC DNA]</scope>
    <source>
        <tissue evidence="10">Whole</tissue>
    </source>
</reference>
<gene>
    <name evidence="10" type="ORF">RF55_13276</name>
</gene>
<keyword evidence="6" id="KW-0509">mRNA transport</keyword>
<evidence type="ECO:0000256" key="1">
    <source>
        <dbReference type="ARBA" id="ARBA00004123"/>
    </source>
</evidence>
<keyword evidence="3" id="KW-0813">Transport</keyword>
<dbReference type="InterPro" id="IPR005637">
    <property type="entry name" value="TAP_C_dom"/>
</dbReference>
<accession>A0A0J7KAY8</accession>
<dbReference type="PROSITE" id="PS51450">
    <property type="entry name" value="LRR"/>
    <property type="match status" value="1"/>
</dbReference>
<dbReference type="AlphaFoldDB" id="A0A0J7KAY8"/>
<name>A0A0J7KAY8_LASNI</name>
<dbReference type="PANTHER" id="PTHR10662">
    <property type="entry name" value="NUCLEAR RNA EXPORT FACTOR"/>
    <property type="match status" value="1"/>
</dbReference>
<evidence type="ECO:0000259" key="9">
    <source>
        <dbReference type="PROSITE" id="PS51281"/>
    </source>
</evidence>
<dbReference type="Gene3D" id="3.30.70.330">
    <property type="match status" value="1"/>
</dbReference>
<sequence length="528" mass="60648">MMKQDNVQVQNVPIIPSQMDSSIAIRIAMGAKMIHERALMARADIWHKIRVIRGSQYDKETVLKAIFKAIEPTDLIPVKYQVCGEDAYFIARNCGPAIEMLCKTNLIIKNVKGDAIILVVTLGYASIHDLKIHIQPLLLAALTKRYDPNQKTLNLENFHLDPGIDKTVYCPLSQLRTSNHVLKMAKTAIATIEHLNLQRNELFNISAIENSSLTSIKYLDLRHNNLLNMNALVPLKNLELVKLWLDGNPLCENYSTANQYVESAKKYCPHLQELDGVSIVPNMPLMYRDYFQDERTQRLVHKFAHHFFNLHDQLDRTILRGLYHKDAFYSMSFAIPNAIAQKTGLNLYTGNRNLLKKGPKKNTFLYYTQEEILVALSKLPRSYHDKNSFKYDVMYDDDKCVVFCVSGLFKKLSSGTNVLSFSRTFVLSAFLDNEYHILNDQYHIYAAPQNITPDKIVVKYAYDETAPVCFSPSEKSVLITRMRQVTKMNNEWCESYLSEAEWDMRKALSNFMKDLKSSSISENAFVTR</sequence>
<dbReference type="InterPro" id="IPR032710">
    <property type="entry name" value="NTF2-like_dom_sf"/>
</dbReference>
<dbReference type="SUPFAM" id="SSF54928">
    <property type="entry name" value="RNA-binding domain, RBD"/>
    <property type="match status" value="1"/>
</dbReference>
<comment type="caution">
    <text evidence="10">The sequence shown here is derived from an EMBL/GenBank/DDBJ whole genome shotgun (WGS) entry which is preliminary data.</text>
</comment>
<dbReference type="SUPFAM" id="SSF54427">
    <property type="entry name" value="NTF2-like"/>
    <property type="match status" value="1"/>
</dbReference>
<evidence type="ECO:0000256" key="6">
    <source>
        <dbReference type="ARBA" id="ARBA00022816"/>
    </source>
</evidence>
<dbReference type="EMBL" id="LBMM01010464">
    <property type="protein sequence ID" value="KMQ87444.1"/>
    <property type="molecule type" value="Genomic_DNA"/>
</dbReference>
<evidence type="ECO:0000313" key="11">
    <source>
        <dbReference type="Proteomes" id="UP000036403"/>
    </source>
</evidence>
<dbReference type="STRING" id="67767.A0A0J7KAY8"/>
<dbReference type="GO" id="GO:0016973">
    <property type="term" value="P:poly(A)+ mRNA export from nucleus"/>
    <property type="evidence" value="ECO:0007669"/>
    <property type="project" value="TreeGrafter"/>
</dbReference>
<dbReference type="OrthoDB" id="25872at2759"/>
<dbReference type="InterPro" id="IPR030217">
    <property type="entry name" value="NXF_fam"/>
</dbReference>
<dbReference type="SUPFAM" id="SSF52058">
    <property type="entry name" value="L domain-like"/>
    <property type="match status" value="1"/>
</dbReference>
<dbReference type="PaxDb" id="67767-A0A0J7KAY8"/>
<feature type="domain" description="NTF2" evidence="8">
    <location>
        <begin position="299"/>
        <end position="444"/>
    </location>
</feature>
<proteinExistence type="inferred from homology"/>
<evidence type="ECO:0000256" key="7">
    <source>
        <dbReference type="ARBA" id="ARBA00023242"/>
    </source>
</evidence>
<keyword evidence="5" id="KW-0677">Repeat</keyword>
<dbReference type="Pfam" id="PF24048">
    <property type="entry name" value="LRR_NXF1-5"/>
    <property type="match status" value="1"/>
</dbReference>
<dbReference type="PROSITE" id="PS51281">
    <property type="entry name" value="TAP_C"/>
    <property type="match status" value="1"/>
</dbReference>
<evidence type="ECO:0000313" key="10">
    <source>
        <dbReference type="EMBL" id="KMQ87444.1"/>
    </source>
</evidence>
<dbReference type="SUPFAM" id="SSF46934">
    <property type="entry name" value="UBA-like"/>
    <property type="match status" value="1"/>
</dbReference>
<comment type="subcellular location">
    <subcellularLocation>
        <location evidence="1">Nucleus</location>
    </subcellularLocation>
</comment>
<evidence type="ECO:0000256" key="2">
    <source>
        <dbReference type="ARBA" id="ARBA00009285"/>
    </source>
</evidence>
<evidence type="ECO:0000256" key="5">
    <source>
        <dbReference type="ARBA" id="ARBA00022737"/>
    </source>
</evidence>
<dbReference type="InterPro" id="IPR018222">
    <property type="entry name" value="Nuclear_transport_factor_2_euk"/>
</dbReference>
<evidence type="ECO:0000256" key="3">
    <source>
        <dbReference type="ARBA" id="ARBA00022448"/>
    </source>
</evidence>
<dbReference type="Pfam" id="PF22602">
    <property type="entry name" value="NXF_NTF2"/>
    <property type="match status" value="1"/>
</dbReference>